<evidence type="ECO:0000256" key="2">
    <source>
        <dbReference type="ARBA" id="ARBA00023277"/>
    </source>
</evidence>
<dbReference type="InterPro" id="IPR052176">
    <property type="entry name" value="Glycosyl_Hydrlase_43_Enz"/>
</dbReference>
<evidence type="ECO:0008006" key="5">
    <source>
        <dbReference type="Google" id="ProtNLM"/>
    </source>
</evidence>
<sequence length="357" mass="40199">MKYVVKLFVIFILMVIDSGYAQDKSLQMPLSFIAENLEYKGVAVKDENYTIWGCAPIQDEDGKTHLFVARWQEKNVNPAWRKSSEIAHYVSDLPEGPFVFSDIALKGTGKDTWDKYAPHNPEIKKVGKYFVLLYIANNNYHQPPHPDNQRIGMAIAKSPYGPWKKVGKDGLVLQANNPQKWNYKSNIGVANPAFLEVNGKYYLYFKTKTTDGVLKYGLATATKLKGPYTIQDKPVTSNKGTLEDGTVFAYQDHIFLLTTDNHGQNTGIVGGGTLWKSKDGINFNLEEATVGYDLLPTYYTDYDPKKAVKIYGIAPKLERPKILMTNNKPSYLYGPSGWNIFGGDRTVGHVFKINLNE</sequence>
<proteinExistence type="predicted"/>
<dbReference type="AlphaFoldDB" id="A0A1X7LD88"/>
<evidence type="ECO:0000256" key="1">
    <source>
        <dbReference type="ARBA" id="ARBA00022651"/>
    </source>
</evidence>
<dbReference type="SUPFAM" id="SSF75005">
    <property type="entry name" value="Arabinanase/levansucrase/invertase"/>
    <property type="match status" value="1"/>
</dbReference>
<dbReference type="Gene3D" id="2.115.10.20">
    <property type="entry name" value="Glycosyl hydrolase domain, family 43"/>
    <property type="match status" value="1"/>
</dbReference>
<keyword evidence="1" id="KW-0624">Polysaccharide degradation</keyword>
<evidence type="ECO:0000313" key="4">
    <source>
        <dbReference type="Proteomes" id="UP000193420"/>
    </source>
</evidence>
<protein>
    <recommendedName>
        <fullName evidence="5">Glycosyl hydrolases family 43</fullName>
    </recommendedName>
</protein>
<dbReference type="InterPro" id="IPR023296">
    <property type="entry name" value="Glyco_hydro_beta-prop_sf"/>
</dbReference>
<dbReference type="RefSeq" id="WP_085500711.1">
    <property type="nucleotide sequence ID" value="NZ_FXAO01000012.1"/>
</dbReference>
<name>A0A1X7LD88_9FLAO</name>
<keyword evidence="1" id="KW-0858">Xylan degradation</keyword>
<gene>
    <name evidence="3" type="ORF">SAMN03080602_04039</name>
</gene>
<dbReference type="OrthoDB" id="9794572at2"/>
<organism evidence="3 4">
    <name type="scientific">Arenibacter troitsensis</name>
    <dbReference type="NCBI Taxonomy" id="188872"/>
    <lineage>
        <taxon>Bacteria</taxon>
        <taxon>Pseudomonadati</taxon>
        <taxon>Bacteroidota</taxon>
        <taxon>Flavobacteriia</taxon>
        <taxon>Flavobacteriales</taxon>
        <taxon>Flavobacteriaceae</taxon>
        <taxon>Arenibacter</taxon>
    </lineage>
</organism>
<dbReference type="PANTHER" id="PTHR43772:SF2">
    <property type="entry name" value="PUTATIVE (AFU_ORTHOLOGUE AFUA_2G04480)-RELATED"/>
    <property type="match status" value="1"/>
</dbReference>
<evidence type="ECO:0000313" key="3">
    <source>
        <dbReference type="EMBL" id="SMG51139.1"/>
    </source>
</evidence>
<accession>A0A1X7LD88</accession>
<dbReference type="EMBL" id="FXAO01000012">
    <property type="protein sequence ID" value="SMG51139.1"/>
    <property type="molecule type" value="Genomic_DNA"/>
</dbReference>
<dbReference type="CDD" id="cd08994">
    <property type="entry name" value="GH43_62_32_68_117_130-like"/>
    <property type="match status" value="1"/>
</dbReference>
<dbReference type="STRING" id="188872.SAMN03080602_04039"/>
<dbReference type="PANTHER" id="PTHR43772">
    <property type="entry name" value="ENDO-1,4-BETA-XYLANASE"/>
    <property type="match status" value="1"/>
</dbReference>
<keyword evidence="4" id="KW-1185">Reference proteome</keyword>
<dbReference type="Proteomes" id="UP000193420">
    <property type="component" value="Unassembled WGS sequence"/>
</dbReference>
<keyword evidence="2" id="KW-0119">Carbohydrate metabolism</keyword>
<dbReference type="GO" id="GO:0045493">
    <property type="term" value="P:xylan catabolic process"/>
    <property type="evidence" value="ECO:0007669"/>
    <property type="project" value="UniProtKB-KW"/>
</dbReference>
<reference evidence="4" key="1">
    <citation type="submission" date="2017-04" db="EMBL/GenBank/DDBJ databases">
        <authorList>
            <person name="Varghese N."/>
            <person name="Submissions S."/>
        </authorList>
    </citation>
    <scope>NUCLEOTIDE SEQUENCE [LARGE SCALE GENOMIC DNA]</scope>
    <source>
        <strain evidence="4">DSM 19835</strain>
    </source>
</reference>